<keyword evidence="1" id="KW-0812">Transmembrane</keyword>
<dbReference type="InterPro" id="IPR008024">
    <property type="entry name" value="YiaAB"/>
</dbReference>
<dbReference type="AlphaFoldDB" id="A0A2W4VR37"/>
<feature type="transmembrane region" description="Helical" evidence="1">
    <location>
        <begin position="12"/>
        <end position="34"/>
    </location>
</feature>
<dbReference type="Proteomes" id="UP000249467">
    <property type="component" value="Unassembled WGS sequence"/>
</dbReference>
<name>A0A2W4VR37_9CYAN</name>
<evidence type="ECO:0000313" key="3">
    <source>
        <dbReference type="EMBL" id="PZO35284.1"/>
    </source>
</evidence>
<sequence length="69" mass="7577">MRQTGLGKDTPAWILQVWAAFIISTAGTGAGIFFLEGNTWQKAFVGMGYVFSISSTFTLAKTIRDNQEK</sequence>
<reference evidence="3 4" key="1">
    <citation type="submission" date="2018-04" db="EMBL/GenBank/DDBJ databases">
        <authorList>
            <person name="Go L.Y."/>
            <person name="Mitchell J.A."/>
        </authorList>
    </citation>
    <scope>NUCLEOTIDE SEQUENCE [LARGE SCALE GENOMIC DNA]</scope>
    <source>
        <strain evidence="3">ULC066bin1</strain>
    </source>
</reference>
<dbReference type="Pfam" id="PF05360">
    <property type="entry name" value="YiaAB"/>
    <property type="match status" value="1"/>
</dbReference>
<dbReference type="EMBL" id="QBML01000065">
    <property type="protein sequence ID" value="PZO35284.1"/>
    <property type="molecule type" value="Genomic_DNA"/>
</dbReference>
<proteinExistence type="predicted"/>
<keyword evidence="1" id="KW-1133">Transmembrane helix</keyword>
<evidence type="ECO:0000313" key="4">
    <source>
        <dbReference type="Proteomes" id="UP000249467"/>
    </source>
</evidence>
<evidence type="ECO:0000259" key="2">
    <source>
        <dbReference type="Pfam" id="PF05360"/>
    </source>
</evidence>
<feature type="domain" description="YiaAB two helix" evidence="2">
    <location>
        <begin position="13"/>
        <end position="65"/>
    </location>
</feature>
<keyword evidence="1" id="KW-0472">Membrane</keyword>
<organism evidence="3 4">
    <name type="scientific">Pseudanabaena frigida</name>
    <dbReference type="NCBI Taxonomy" id="945775"/>
    <lineage>
        <taxon>Bacteria</taxon>
        <taxon>Bacillati</taxon>
        <taxon>Cyanobacteriota</taxon>
        <taxon>Cyanophyceae</taxon>
        <taxon>Pseudanabaenales</taxon>
        <taxon>Pseudanabaenaceae</taxon>
        <taxon>Pseudanabaena</taxon>
    </lineage>
</organism>
<evidence type="ECO:0000256" key="1">
    <source>
        <dbReference type="SAM" id="Phobius"/>
    </source>
</evidence>
<accession>A0A2W4VR37</accession>
<gene>
    <name evidence="3" type="ORF">DCF19_24215</name>
</gene>
<protein>
    <recommendedName>
        <fullName evidence="2">YiaAB two helix domain-containing protein</fullName>
    </recommendedName>
</protein>
<feature type="transmembrane region" description="Helical" evidence="1">
    <location>
        <begin position="40"/>
        <end position="60"/>
    </location>
</feature>
<reference evidence="3 4" key="2">
    <citation type="submission" date="2018-06" db="EMBL/GenBank/DDBJ databases">
        <title>Metagenomic assembly of (sub)arctic Cyanobacteria and their associated microbiome from non-axenic cultures.</title>
        <authorList>
            <person name="Baurain D."/>
        </authorList>
    </citation>
    <scope>NUCLEOTIDE SEQUENCE [LARGE SCALE GENOMIC DNA]</scope>
    <source>
        <strain evidence="3">ULC066bin1</strain>
    </source>
</reference>
<comment type="caution">
    <text evidence="3">The sequence shown here is derived from an EMBL/GenBank/DDBJ whole genome shotgun (WGS) entry which is preliminary data.</text>
</comment>